<evidence type="ECO:0000256" key="12">
    <source>
        <dbReference type="SAM" id="Phobius"/>
    </source>
</evidence>
<dbReference type="PROSITE" id="PS51098">
    <property type="entry name" value="PTS_EIIB_TYPE_1"/>
    <property type="match status" value="1"/>
</dbReference>
<feature type="transmembrane region" description="Helical" evidence="12">
    <location>
        <begin position="423"/>
        <end position="444"/>
    </location>
</feature>
<feature type="domain" description="PTS EIIC type-1" evidence="15">
    <location>
        <begin position="106"/>
        <end position="460"/>
    </location>
</feature>
<evidence type="ECO:0000256" key="2">
    <source>
        <dbReference type="ARBA" id="ARBA00022448"/>
    </source>
</evidence>
<evidence type="ECO:0000256" key="4">
    <source>
        <dbReference type="ARBA" id="ARBA00022597"/>
    </source>
</evidence>
<keyword evidence="9 12" id="KW-1133">Transmembrane helix</keyword>
<dbReference type="Pfam" id="PF00358">
    <property type="entry name" value="PTS_EIIA_1"/>
    <property type="match status" value="1"/>
</dbReference>
<proteinExistence type="predicted"/>
<dbReference type="GO" id="GO:0005886">
    <property type="term" value="C:plasma membrane"/>
    <property type="evidence" value="ECO:0007669"/>
    <property type="project" value="UniProtKB-SubCell"/>
</dbReference>
<dbReference type="InterPro" id="IPR036878">
    <property type="entry name" value="Glu_permease_IIB"/>
</dbReference>
<feature type="transmembrane region" description="Helical" evidence="12">
    <location>
        <begin position="241"/>
        <end position="266"/>
    </location>
</feature>
<keyword evidence="10 12" id="KW-0472">Membrane</keyword>
<evidence type="ECO:0000256" key="8">
    <source>
        <dbReference type="ARBA" id="ARBA00022777"/>
    </source>
</evidence>
<evidence type="ECO:0000259" key="15">
    <source>
        <dbReference type="PROSITE" id="PS51103"/>
    </source>
</evidence>
<evidence type="ECO:0000256" key="3">
    <source>
        <dbReference type="ARBA" id="ARBA00022475"/>
    </source>
</evidence>
<sequence length="651" mass="68176">MDQQQLSKDILKLVGGEENIDQVTHCMTRLRFNLNDNSKADKKTLQNTPGVMGVMINGGQFQVIIGNDVPKVYNALVGNMSKSPDAGTNASTETKTKKNPLSALFDFISGVFTPILPAITGAGMIKGIVALLVTLGWMSETSSTYQILSAIGDGAFYFLPIILGISTARKLGSNMYIGAAIGASVLHPTITTLLGTGESITFAGLPVVAATYSSSVIPILIAVWLASYVEKAVDKVTHASLKLIVVPTVTLLVIVPVTLIAVGPLGVIIGNGLTDGFSWLFDNTGLFAGLIIGGAFSLLIITGMHYALVPIMIGSIATLGYDYLIPMMMVANFAQAGSALGVSLKSKNKQTKSLAMSTSVTAFMGITEPAMYGVNMKYKKPFIAALIGAGIGGAFMSLFHTKAYVVGGLAGVSGIPMILGETFVYAVIGLVIGSAVAAVLTYILGFEEETVADTPEANQVNTVEGEAVNTQTAVNVQAAATKETDATSSITTIGEEANGEDQEVYSPITGEVKPLSAVNDPAFSEEIMGQGFAIQPSEGRVVAPINGTVFSLSKSGHAIGLVSDSGAEMLIHIGIDTVKLKGQFFSPKVQAGARVSVGDLLMEFDREEIEKAGYETITPVIVTNMHQYGAIQSAGKTNVRETELIYTAKAL</sequence>
<dbReference type="GO" id="GO:0008982">
    <property type="term" value="F:protein-N(PI)-phosphohistidine-sugar phosphotransferase activity"/>
    <property type="evidence" value="ECO:0007669"/>
    <property type="project" value="InterPro"/>
</dbReference>
<evidence type="ECO:0000256" key="6">
    <source>
        <dbReference type="ARBA" id="ARBA00022683"/>
    </source>
</evidence>
<keyword evidence="3" id="KW-1003">Cell membrane</keyword>
<dbReference type="GO" id="GO:0090589">
    <property type="term" value="F:protein-phosphocysteine-trehalose phosphotransferase system transporter activity"/>
    <property type="evidence" value="ECO:0007669"/>
    <property type="project" value="TreeGrafter"/>
</dbReference>
<dbReference type="NCBIfam" id="TIGR01995">
    <property type="entry name" value="PTS-II-ABC-beta"/>
    <property type="match status" value="1"/>
</dbReference>
<dbReference type="FunFam" id="2.70.70.10:FF:000001">
    <property type="entry name" value="PTS system glucose-specific IIA component"/>
    <property type="match status" value="1"/>
</dbReference>
<evidence type="ECO:0000256" key="5">
    <source>
        <dbReference type="ARBA" id="ARBA00022679"/>
    </source>
</evidence>
<keyword evidence="8" id="KW-0418">Kinase</keyword>
<dbReference type="PROSITE" id="PS00371">
    <property type="entry name" value="PTS_EIIA_TYPE_1_HIS"/>
    <property type="match status" value="1"/>
</dbReference>
<name>A0AAX3N0P8_9BACL</name>
<evidence type="ECO:0000256" key="7">
    <source>
        <dbReference type="ARBA" id="ARBA00022692"/>
    </source>
</evidence>
<dbReference type="Gene3D" id="3.30.1360.60">
    <property type="entry name" value="Glucose permease domain IIB"/>
    <property type="match status" value="1"/>
</dbReference>
<dbReference type="InterPro" id="IPR001127">
    <property type="entry name" value="PTS_EIIA_1_perm"/>
</dbReference>
<dbReference type="InterPro" id="IPR011297">
    <property type="entry name" value="PTS_IIABC_b_glu"/>
</dbReference>
<dbReference type="InterPro" id="IPR011055">
    <property type="entry name" value="Dup_hybrid_motif"/>
</dbReference>
<dbReference type="PROSITE" id="PS01035">
    <property type="entry name" value="PTS_EIIB_TYPE_1_CYS"/>
    <property type="match status" value="1"/>
</dbReference>
<dbReference type="GO" id="GO:0015771">
    <property type="term" value="P:trehalose transport"/>
    <property type="evidence" value="ECO:0007669"/>
    <property type="project" value="TreeGrafter"/>
</dbReference>
<feature type="transmembrane region" description="Helical" evidence="12">
    <location>
        <begin position="354"/>
        <end position="374"/>
    </location>
</feature>
<dbReference type="GO" id="GO:0016301">
    <property type="term" value="F:kinase activity"/>
    <property type="evidence" value="ECO:0007669"/>
    <property type="project" value="UniProtKB-KW"/>
</dbReference>
<dbReference type="AlphaFoldDB" id="A0AAX3N0P8"/>
<feature type="transmembrane region" description="Helical" evidence="12">
    <location>
        <begin position="145"/>
        <end position="163"/>
    </location>
</feature>
<dbReference type="SUPFAM" id="SSF51261">
    <property type="entry name" value="Duplicated hybrid motif"/>
    <property type="match status" value="1"/>
</dbReference>
<dbReference type="Gene3D" id="2.70.70.10">
    <property type="entry name" value="Glucose Permease (Domain IIA)"/>
    <property type="match status" value="1"/>
</dbReference>
<keyword evidence="4" id="KW-0762">Sugar transport</keyword>
<dbReference type="InterPro" id="IPR018113">
    <property type="entry name" value="PTrfase_EIIB_Cys"/>
</dbReference>
<feature type="transmembrane region" description="Helical" evidence="12">
    <location>
        <begin position="103"/>
        <end position="125"/>
    </location>
</feature>
<feature type="active site" description="Phosphocysteine intermediate; for EIIB activity" evidence="11">
    <location>
        <position position="26"/>
    </location>
</feature>
<dbReference type="CDD" id="cd00212">
    <property type="entry name" value="PTS_IIB_glc"/>
    <property type="match status" value="1"/>
</dbReference>
<feature type="transmembrane region" description="Helical" evidence="12">
    <location>
        <begin position="381"/>
        <end position="403"/>
    </location>
</feature>
<feature type="domain" description="PTS EIIA type-1" evidence="13">
    <location>
        <begin position="520"/>
        <end position="624"/>
    </location>
</feature>
<dbReference type="FunFam" id="3.30.1360.60:FF:000001">
    <property type="entry name" value="PTS system glucose-specific IIBC component PtsG"/>
    <property type="match status" value="1"/>
</dbReference>
<dbReference type="InterPro" id="IPR013013">
    <property type="entry name" value="PTS_EIIC_1"/>
</dbReference>
<feature type="domain" description="PTS EIIB type-1" evidence="14">
    <location>
        <begin position="4"/>
        <end position="86"/>
    </location>
</feature>
<evidence type="ECO:0000313" key="16">
    <source>
        <dbReference type="EMBL" id="WDH83261.1"/>
    </source>
</evidence>
<dbReference type="PANTHER" id="PTHR30175:SF1">
    <property type="entry name" value="PTS SYSTEM ARBUTIN-, CELLOBIOSE-, AND SALICIN-SPECIFIC EIIBC COMPONENT-RELATED"/>
    <property type="match status" value="1"/>
</dbReference>
<feature type="transmembrane region" description="Helical" evidence="12">
    <location>
        <begin position="175"/>
        <end position="195"/>
    </location>
</feature>
<dbReference type="RefSeq" id="WP_274359397.1">
    <property type="nucleotide sequence ID" value="NZ_CP118101.1"/>
</dbReference>
<evidence type="ECO:0000256" key="11">
    <source>
        <dbReference type="PROSITE-ProRule" id="PRU00421"/>
    </source>
</evidence>
<dbReference type="InterPro" id="IPR001996">
    <property type="entry name" value="PTS_IIB_1"/>
</dbReference>
<evidence type="ECO:0000256" key="9">
    <source>
        <dbReference type="ARBA" id="ARBA00022989"/>
    </source>
</evidence>
<evidence type="ECO:0000259" key="13">
    <source>
        <dbReference type="PROSITE" id="PS51093"/>
    </source>
</evidence>
<comment type="subcellular location">
    <subcellularLocation>
        <location evidence="1">Cell membrane</location>
        <topology evidence="1">Multi-pass membrane protein</topology>
    </subcellularLocation>
</comment>
<dbReference type="EC" id="2.7.1.-" evidence="16"/>
<evidence type="ECO:0000256" key="1">
    <source>
        <dbReference type="ARBA" id="ARBA00004651"/>
    </source>
</evidence>
<keyword evidence="6" id="KW-0598">Phosphotransferase system</keyword>
<dbReference type="PANTHER" id="PTHR30175">
    <property type="entry name" value="PHOSPHOTRANSFERASE SYSTEM TRANSPORT PROTEIN"/>
    <property type="match status" value="1"/>
</dbReference>
<accession>A0AAX3N0P8</accession>
<dbReference type="InterPro" id="IPR050558">
    <property type="entry name" value="PTS_Sugar-Specific_Components"/>
</dbReference>
<dbReference type="PROSITE" id="PS51093">
    <property type="entry name" value="PTS_EIIA_TYPE_1"/>
    <property type="match status" value="1"/>
</dbReference>
<keyword evidence="2" id="KW-0813">Transport</keyword>
<reference evidence="16" key="1">
    <citation type="submission" date="2023-02" db="EMBL/GenBank/DDBJ databases">
        <title>Pathogen: clinical or host-associated sample.</title>
        <authorList>
            <person name="Hergert J."/>
            <person name="Casey R."/>
            <person name="Wagner J."/>
            <person name="Young E.L."/>
            <person name="Oakeson K.F."/>
        </authorList>
    </citation>
    <scope>NUCLEOTIDE SEQUENCE</scope>
    <source>
        <strain evidence="16">2022CK-00830</strain>
    </source>
</reference>
<feature type="transmembrane region" description="Helical" evidence="12">
    <location>
        <begin position="207"/>
        <end position="229"/>
    </location>
</feature>
<dbReference type="SUPFAM" id="SSF55604">
    <property type="entry name" value="Glucose permease domain IIB"/>
    <property type="match status" value="1"/>
</dbReference>
<dbReference type="NCBIfam" id="TIGR00830">
    <property type="entry name" value="PTBA"/>
    <property type="match status" value="1"/>
</dbReference>
<keyword evidence="7 12" id="KW-0812">Transmembrane</keyword>
<dbReference type="GO" id="GO:0009401">
    <property type="term" value="P:phosphoenolpyruvate-dependent sugar phosphotransferase system"/>
    <property type="evidence" value="ECO:0007669"/>
    <property type="project" value="UniProtKB-KW"/>
</dbReference>
<dbReference type="Pfam" id="PF00367">
    <property type="entry name" value="PTS_EIIB"/>
    <property type="match status" value="1"/>
</dbReference>
<evidence type="ECO:0000256" key="10">
    <source>
        <dbReference type="ARBA" id="ARBA00023136"/>
    </source>
</evidence>
<feature type="transmembrane region" description="Helical" evidence="12">
    <location>
        <begin position="286"/>
        <end position="309"/>
    </location>
</feature>
<organism evidence="16 17">
    <name type="scientific">Paenibacillus urinalis</name>
    <dbReference type="NCBI Taxonomy" id="521520"/>
    <lineage>
        <taxon>Bacteria</taxon>
        <taxon>Bacillati</taxon>
        <taxon>Bacillota</taxon>
        <taxon>Bacilli</taxon>
        <taxon>Bacillales</taxon>
        <taxon>Paenibacillaceae</taxon>
        <taxon>Paenibacillus</taxon>
    </lineage>
</organism>
<dbReference type="Pfam" id="PF02378">
    <property type="entry name" value="PTS_EIIC"/>
    <property type="match status" value="1"/>
</dbReference>
<evidence type="ECO:0000259" key="14">
    <source>
        <dbReference type="PROSITE" id="PS51098"/>
    </source>
</evidence>
<keyword evidence="5 16" id="KW-0808">Transferase</keyword>
<protein>
    <submittedName>
        <fullName evidence="16">Beta-glucoside-specific PTS transporter subunit IIABC</fullName>
        <ecNumber evidence="16">2.7.1.-</ecNumber>
    </submittedName>
</protein>
<dbReference type="PROSITE" id="PS51103">
    <property type="entry name" value="PTS_EIIC_TYPE_1"/>
    <property type="match status" value="1"/>
</dbReference>
<dbReference type="Proteomes" id="UP001220962">
    <property type="component" value="Chromosome"/>
</dbReference>
<dbReference type="EMBL" id="CP118101">
    <property type="protein sequence ID" value="WDH83261.1"/>
    <property type="molecule type" value="Genomic_DNA"/>
</dbReference>
<dbReference type="InterPro" id="IPR003352">
    <property type="entry name" value="PTS_EIIC"/>
</dbReference>
<evidence type="ECO:0000313" key="17">
    <source>
        <dbReference type="Proteomes" id="UP001220962"/>
    </source>
</evidence>
<gene>
    <name evidence="16" type="ORF">PUW23_03175</name>
</gene>